<feature type="compositionally biased region" description="Polar residues" evidence="1">
    <location>
        <begin position="321"/>
        <end position="330"/>
    </location>
</feature>
<proteinExistence type="predicted"/>
<accession>A0A1D3D3N4</accession>
<gene>
    <name evidence="2" type="ORF">cyc_06307</name>
</gene>
<dbReference type="VEuPathDB" id="ToxoDB:cyc_06307"/>
<evidence type="ECO:0000313" key="3">
    <source>
        <dbReference type="Proteomes" id="UP000095192"/>
    </source>
</evidence>
<feature type="region of interest" description="Disordered" evidence="1">
    <location>
        <begin position="365"/>
        <end position="391"/>
    </location>
</feature>
<feature type="region of interest" description="Disordered" evidence="1">
    <location>
        <begin position="300"/>
        <end position="330"/>
    </location>
</feature>
<evidence type="ECO:0000256" key="1">
    <source>
        <dbReference type="SAM" id="MobiDB-lite"/>
    </source>
</evidence>
<reference evidence="2 3" key="1">
    <citation type="journal article" date="2016" name="BMC Genomics">
        <title>Comparative genomics reveals Cyclospora cayetanensis possesses coccidia-like metabolism and invasion components but unique surface antigens.</title>
        <authorList>
            <person name="Liu S."/>
            <person name="Wang L."/>
            <person name="Zheng H."/>
            <person name="Xu Z."/>
            <person name="Roellig D.M."/>
            <person name="Li N."/>
            <person name="Frace M.A."/>
            <person name="Tang K."/>
            <person name="Arrowood M.J."/>
            <person name="Moss D.M."/>
            <person name="Zhang L."/>
            <person name="Feng Y."/>
            <person name="Xiao L."/>
        </authorList>
    </citation>
    <scope>NUCLEOTIDE SEQUENCE [LARGE SCALE GENOMIC DNA]</scope>
    <source>
        <strain evidence="2 3">CHN_HEN01</strain>
    </source>
</reference>
<comment type="caution">
    <text evidence="2">The sequence shown here is derived from an EMBL/GenBank/DDBJ whole genome shotgun (WGS) entry which is preliminary data.</text>
</comment>
<feature type="compositionally biased region" description="Low complexity" evidence="1">
    <location>
        <begin position="365"/>
        <end position="388"/>
    </location>
</feature>
<dbReference type="Proteomes" id="UP000095192">
    <property type="component" value="Unassembled WGS sequence"/>
</dbReference>
<name>A0A1D3D3N4_9EIME</name>
<dbReference type="InParanoid" id="A0A1D3D3N4"/>
<sequence>MAACHCRPAGVGSVDVLLRISIGYLDTLHRDRHQVLPPDWLESPGLTCRCPSSRGIVQSKRHTGILEFASANVEHRFVPSVEMNGDQEESASQVECPLDCLAVSGVNELANGRHHELLLHNNLVQALREETARSRSHTGRTQEETFQRVCAVGRTGCWALLTANTACWLAHILKLFEALRREARNLFAAREALKLAETQGLLECERGSPEFLPLPFGIPAVICSASTASVVGAVCSAKAQKHVSECLEFKRLRIRHFLLGPPMGSAYSSPRWRSHLQQNRHGLSASLPLRSLSQACEFPLHDGSGGSRRNRERDLAPSTDAPETSTSAQPSLLSQRPFFLSLVASQLQALRLLAPLLLHTPCSAAASKPPTAASAPEGAAASSRGGSPCPLHAQPTPSCRIDPLAVCLLLPVLRSG</sequence>
<protein>
    <submittedName>
        <fullName evidence="2">Uncharacterized protein</fullName>
    </submittedName>
</protein>
<dbReference type="EMBL" id="JROU02000871">
    <property type="protein sequence ID" value="OEH78054.1"/>
    <property type="molecule type" value="Genomic_DNA"/>
</dbReference>
<dbReference type="AlphaFoldDB" id="A0A1D3D3N4"/>
<organism evidence="2 3">
    <name type="scientific">Cyclospora cayetanensis</name>
    <dbReference type="NCBI Taxonomy" id="88456"/>
    <lineage>
        <taxon>Eukaryota</taxon>
        <taxon>Sar</taxon>
        <taxon>Alveolata</taxon>
        <taxon>Apicomplexa</taxon>
        <taxon>Conoidasida</taxon>
        <taxon>Coccidia</taxon>
        <taxon>Eucoccidiorida</taxon>
        <taxon>Eimeriorina</taxon>
        <taxon>Eimeriidae</taxon>
        <taxon>Cyclospora</taxon>
    </lineage>
</organism>
<evidence type="ECO:0000313" key="2">
    <source>
        <dbReference type="EMBL" id="OEH78054.1"/>
    </source>
</evidence>
<keyword evidence="3" id="KW-1185">Reference proteome</keyword>